<proteinExistence type="predicted"/>
<gene>
    <name evidence="2" type="ORF">MA03_03820</name>
</gene>
<dbReference type="RefSeq" id="WP_052884009.1">
    <property type="nucleotide sequence ID" value="NZ_CP009961.1"/>
</dbReference>
<accession>A0A0F7FH42</accession>
<dbReference type="KEGG" id="thf:MA03_03820"/>
<keyword evidence="3" id="KW-1185">Reference proteome</keyword>
<dbReference type="Proteomes" id="UP000067434">
    <property type="component" value="Chromosome"/>
</dbReference>
<organism evidence="2 3">
    <name type="scientific">Infirmifilum uzonense</name>
    <dbReference type="NCBI Taxonomy" id="1550241"/>
    <lineage>
        <taxon>Archaea</taxon>
        <taxon>Thermoproteota</taxon>
        <taxon>Thermoprotei</taxon>
        <taxon>Thermofilales</taxon>
        <taxon>Thermofilaceae</taxon>
        <taxon>Infirmifilum</taxon>
    </lineage>
</organism>
<evidence type="ECO:0000313" key="3">
    <source>
        <dbReference type="Proteomes" id="UP000067434"/>
    </source>
</evidence>
<protein>
    <submittedName>
        <fullName evidence="2">Uncharacterized protein</fullName>
    </submittedName>
</protein>
<dbReference type="STRING" id="1550241.MA03_03820"/>
<dbReference type="GeneID" id="25401329"/>
<reference evidence="2 3" key="1">
    <citation type="journal article" date="2015" name="Stand. Genomic Sci.">
        <title>Complete genome sequence of and proposal of Thermofilum uzonense sp. nov. a novel hyperthermophilic crenarchaeon and emended description of the genus Thermofilum.</title>
        <authorList>
            <person name="Toshchakov S.V."/>
            <person name="Korzhenkov A.A."/>
            <person name="Samarov N.I."/>
            <person name="Mazunin I.O."/>
            <person name="Mozhey O.I."/>
            <person name="Shmyr I.S."/>
            <person name="Derbikova K.S."/>
            <person name="Taranov E.A."/>
            <person name="Dominova I.N."/>
            <person name="Bonch-Osmolovskaya E.A."/>
            <person name="Patrushev M.V."/>
            <person name="Podosokorskaya O.A."/>
            <person name="Kublanov I.V."/>
        </authorList>
    </citation>
    <scope>NUCLEOTIDE SEQUENCE [LARGE SCALE GENOMIC DNA]</scope>
    <source>
        <strain evidence="2 3">1807-2</strain>
    </source>
</reference>
<dbReference type="PATRIC" id="fig|1550241.5.peg.815"/>
<dbReference type="HOGENOM" id="CLU_1017888_0_0_2"/>
<dbReference type="EMBL" id="CP009961">
    <property type="protein sequence ID" value="AKG38587.1"/>
    <property type="molecule type" value="Genomic_DNA"/>
</dbReference>
<keyword evidence="1" id="KW-1133">Transmembrane helix</keyword>
<keyword evidence="1" id="KW-0472">Membrane</keyword>
<name>A0A0F7FH42_9CREN</name>
<dbReference type="AlphaFoldDB" id="A0A0F7FH42"/>
<evidence type="ECO:0000256" key="1">
    <source>
        <dbReference type="SAM" id="Phobius"/>
    </source>
</evidence>
<keyword evidence="1" id="KW-0812">Transmembrane</keyword>
<feature type="transmembrane region" description="Helical" evidence="1">
    <location>
        <begin position="6"/>
        <end position="27"/>
    </location>
</feature>
<evidence type="ECO:0000313" key="2">
    <source>
        <dbReference type="EMBL" id="AKG38587.1"/>
    </source>
</evidence>
<sequence length="273" mass="29405">MLRSGISTALGTIFFIIIASMFLALMFRMYTTFTSTLSEIASQSSEQLAEGQPSISLKYAGLVDTTTSIRVIVGDTTQSGPVLTVSCLNLSSRSIPGGVVFPFPRNACVALVNVSATSGVLGSVGNFSLSSQGPCFVELFERVGGSWRMTERFFLNSSSVEVSFKNTTLVFAYDYNSTRSFSVTFSNVKGYSLQLLQQAQVVVSNTGYLPLEVYAVYVNGPTGPLPVVQQRVVIPPGGVQVFQLSSGLVPGYEYEVRVVSKLRTYIARIRVGG</sequence>